<dbReference type="AlphaFoldDB" id="A0AAW5I6T3"/>
<evidence type="ECO:0000313" key="1">
    <source>
        <dbReference type="EMBL" id="MCP9548933.1"/>
    </source>
</evidence>
<name>A0AAW5I6T3_9BACT</name>
<protein>
    <submittedName>
        <fullName evidence="1">Uncharacterized protein</fullName>
    </submittedName>
</protein>
<organism evidence="1 2">
    <name type="scientific">Segatella copri</name>
    <dbReference type="NCBI Taxonomy" id="165179"/>
    <lineage>
        <taxon>Bacteria</taxon>
        <taxon>Pseudomonadati</taxon>
        <taxon>Bacteroidota</taxon>
        <taxon>Bacteroidia</taxon>
        <taxon>Bacteroidales</taxon>
        <taxon>Prevotellaceae</taxon>
        <taxon>Segatella</taxon>
    </lineage>
</organism>
<proteinExistence type="predicted"/>
<gene>
    <name evidence="1" type="ORF">NNC68_05495</name>
</gene>
<accession>A0AAW5I6T3</accession>
<comment type="caution">
    <text evidence="1">The sequence shown here is derived from an EMBL/GenBank/DDBJ whole genome shotgun (WGS) entry which is preliminary data.</text>
</comment>
<sequence length="413" mass="44751">MKKIFFALSMLTLLYTSCDPSSDSGSTGFMENVTAESVDAKATAVVVNGKNSNRIVIENHSPITSQWSADQLAEGAVTSSKTYDTIYVTKLGANTVSMHCKNLAVDFKKDFTVNVDEITYLSSELQNRLCVKGSEGNYKSIIADFKGQAIQFGTSFDKSKVLVTQEVKDGKKGNVFEVRNGNGVLSDWAITKDGASEPMGTATLNGDKLMVVEPGNYTLTLTYTLADGQKQTVEVGKYQVDELTTVPKLLNYLSGGDDGDGTTTWEWNDNASAVWGNGPFGSGKKPQWWAVSYNDIEGQGSSKVGGVERNGSHASFTIDMNNNTATNADGTTLPIKVNVLEHKDSKWDQGTISFPTATNDNYVIPMGVNVNAGNAVFQKYYVLVSSDDKLVLTAAEMPENGCAWFYVFKKKAK</sequence>
<evidence type="ECO:0000313" key="2">
    <source>
        <dbReference type="Proteomes" id="UP001205506"/>
    </source>
</evidence>
<reference evidence="1" key="1">
    <citation type="submission" date="2022-07" db="EMBL/GenBank/DDBJ databases">
        <title>Prevotella copri.</title>
        <authorList>
            <person name="Yang C."/>
        </authorList>
    </citation>
    <scope>NUCLEOTIDE SEQUENCE</scope>
    <source>
        <strain evidence="1">HF1805</strain>
    </source>
</reference>
<dbReference type="RefSeq" id="WP_254970248.1">
    <property type="nucleotide sequence ID" value="NZ_JANDWU010000007.1"/>
</dbReference>
<dbReference type="Proteomes" id="UP001205506">
    <property type="component" value="Unassembled WGS sequence"/>
</dbReference>
<dbReference type="EMBL" id="JANDWU010000007">
    <property type="protein sequence ID" value="MCP9548933.1"/>
    <property type="molecule type" value="Genomic_DNA"/>
</dbReference>